<feature type="domain" description="Outer membrane protein beta-barrel" evidence="5">
    <location>
        <begin position="304"/>
        <end position="704"/>
    </location>
</feature>
<dbReference type="RefSeq" id="WP_160905329.1">
    <property type="nucleotide sequence ID" value="NZ_WVHS01000001.1"/>
</dbReference>
<name>A0A7K1XTQ2_9SPHI</name>
<dbReference type="InterPro" id="IPR041700">
    <property type="entry name" value="OMP_b-brl_3"/>
</dbReference>
<dbReference type="SUPFAM" id="SSF56935">
    <property type="entry name" value="Porins"/>
    <property type="match status" value="1"/>
</dbReference>
<feature type="signal peptide" evidence="4">
    <location>
        <begin position="1"/>
        <end position="20"/>
    </location>
</feature>
<keyword evidence="2" id="KW-0472">Membrane</keyword>
<evidence type="ECO:0000256" key="2">
    <source>
        <dbReference type="ARBA" id="ARBA00023136"/>
    </source>
</evidence>
<dbReference type="Pfam" id="PF14905">
    <property type="entry name" value="OMP_b-brl_3"/>
    <property type="match status" value="1"/>
</dbReference>
<keyword evidence="3" id="KW-0998">Cell outer membrane</keyword>
<evidence type="ECO:0000313" key="7">
    <source>
        <dbReference type="Proteomes" id="UP000451233"/>
    </source>
</evidence>
<evidence type="ECO:0000259" key="5">
    <source>
        <dbReference type="Pfam" id="PF14905"/>
    </source>
</evidence>
<evidence type="ECO:0000256" key="4">
    <source>
        <dbReference type="SAM" id="SignalP"/>
    </source>
</evidence>
<dbReference type="InterPro" id="IPR036942">
    <property type="entry name" value="Beta-barrel_TonB_sf"/>
</dbReference>
<dbReference type="Proteomes" id="UP000451233">
    <property type="component" value="Unassembled WGS sequence"/>
</dbReference>
<dbReference type="GO" id="GO:0009279">
    <property type="term" value="C:cell outer membrane"/>
    <property type="evidence" value="ECO:0007669"/>
    <property type="project" value="UniProtKB-SubCell"/>
</dbReference>
<dbReference type="InterPro" id="IPR037066">
    <property type="entry name" value="Plug_dom_sf"/>
</dbReference>
<sequence>MLKVSSFVVVIIIGVAKASAAIAQQQDSIGNKRVLNEVTITDFRPGVEMKAGKIILNIGGSALAAGASVMEILKKAPGVQVDQNEEIRMNGKSGVLVTIDGKNTHLQPAELSNLLHSTQGISVETIELISNPSASYDAAGGAGVINIRLKKSKNEGTNGVFTATAGMSDLGIRFRPNYRYNPSLSINNRGKQLNLFATYSYADQTSARTSILNRDVHLNNMTTRVDVDYFSEQQRRSHTYRAGADYALSPAHLLGVLVSGSSSNIGIDKMNLSVISTGPTIDGNALQNRDIRNIGFNLNYKGTFKKAAELSVDLDHAVYRRESEERLENVYSNLKIKMLSNPLYLQNTSPGDYIIQSARLDFTRPVNGASKYNGGLKLSRVKSGNQIDFGQLHSGTYTSDPKFTSMFEFEETIFSIYSTYTRSFRKGNIQAGLRGENTSSLGVEVNSDHRTRRNYLNLFPNLQLTYNQDKKNRWLISYSRRIDRPLYEDLNQFVGYVDQYSYRSGNPYLLPSLTHTAELTHTFQSKINTTLSAAATRNFSWNLFEQNDTTNIVTQVRRNLDRQYVYGLTFNTPVQFIKKRWEAQFTVQALYAKFKSKYDDERLNKGGKDLTFTLQNTLVFGKGLTAELLGKYETPSYYAIYHYRAIYYADAGISKTVIHKRGTLRLRVSDLFNTTDVRFRSNFGNLDLYDREKPESRVIAASFSLNFGKSTVGAARRRTVGSEAEQRRTGN</sequence>
<evidence type="ECO:0000313" key="6">
    <source>
        <dbReference type="EMBL" id="MXV14354.1"/>
    </source>
</evidence>
<dbReference type="AlphaFoldDB" id="A0A7K1XTQ2"/>
<feature type="chain" id="PRO_5029675715" evidence="4">
    <location>
        <begin position="21"/>
        <end position="731"/>
    </location>
</feature>
<keyword evidence="7" id="KW-1185">Reference proteome</keyword>
<reference evidence="6 7" key="1">
    <citation type="submission" date="2019-11" db="EMBL/GenBank/DDBJ databases">
        <title>Pedobacter sp. HMF7056 Genome sequencing and assembly.</title>
        <authorList>
            <person name="Kang H."/>
            <person name="Kim H."/>
            <person name="Joh K."/>
        </authorList>
    </citation>
    <scope>NUCLEOTIDE SEQUENCE [LARGE SCALE GENOMIC DNA]</scope>
    <source>
        <strain evidence="6 7">HMF7056</strain>
    </source>
</reference>
<dbReference type="EMBL" id="WVHS01000001">
    <property type="protein sequence ID" value="MXV14354.1"/>
    <property type="molecule type" value="Genomic_DNA"/>
</dbReference>
<evidence type="ECO:0000256" key="3">
    <source>
        <dbReference type="ARBA" id="ARBA00023237"/>
    </source>
</evidence>
<accession>A0A7K1XTQ2</accession>
<keyword evidence="4" id="KW-0732">Signal</keyword>
<protein>
    <submittedName>
        <fullName evidence="6">Outer membrane beta-barrel protein</fullName>
    </submittedName>
</protein>
<dbReference type="Gene3D" id="2.170.130.10">
    <property type="entry name" value="TonB-dependent receptor, plug domain"/>
    <property type="match status" value="1"/>
</dbReference>
<organism evidence="6 7">
    <name type="scientific">Hufsiella ginkgonis</name>
    <dbReference type="NCBI Taxonomy" id="2695274"/>
    <lineage>
        <taxon>Bacteria</taxon>
        <taxon>Pseudomonadati</taxon>
        <taxon>Bacteroidota</taxon>
        <taxon>Sphingobacteriia</taxon>
        <taxon>Sphingobacteriales</taxon>
        <taxon>Sphingobacteriaceae</taxon>
        <taxon>Hufsiella</taxon>
    </lineage>
</organism>
<comment type="subcellular location">
    <subcellularLocation>
        <location evidence="1">Cell outer membrane</location>
    </subcellularLocation>
</comment>
<proteinExistence type="predicted"/>
<evidence type="ECO:0000256" key="1">
    <source>
        <dbReference type="ARBA" id="ARBA00004442"/>
    </source>
</evidence>
<comment type="caution">
    <text evidence="6">The sequence shown here is derived from an EMBL/GenBank/DDBJ whole genome shotgun (WGS) entry which is preliminary data.</text>
</comment>
<gene>
    <name evidence="6" type="ORF">GS398_03520</name>
</gene>
<dbReference type="PANTHER" id="PTHR40980:SF4">
    <property type="entry name" value="TONB-DEPENDENT RECEPTOR-LIKE BETA-BARREL DOMAIN-CONTAINING PROTEIN"/>
    <property type="match status" value="1"/>
</dbReference>
<dbReference type="Gene3D" id="2.40.170.20">
    <property type="entry name" value="TonB-dependent receptor, beta-barrel domain"/>
    <property type="match status" value="1"/>
</dbReference>
<dbReference type="PANTHER" id="PTHR40980">
    <property type="entry name" value="PLUG DOMAIN-CONTAINING PROTEIN"/>
    <property type="match status" value="1"/>
</dbReference>